<name>A0A1X0Y5U4_9BACT</name>
<dbReference type="EMBL" id="NAAD01000008">
    <property type="protein sequence ID" value="ORJ60506.1"/>
    <property type="molecule type" value="Genomic_DNA"/>
</dbReference>
<gene>
    <name evidence="2" type="ORF">B5V00_08055</name>
</gene>
<comment type="caution">
    <text evidence="2">The sequence shown here is derived from an EMBL/GenBank/DDBJ whole genome shotgun (WGS) entry which is preliminary data.</text>
</comment>
<protein>
    <submittedName>
        <fullName evidence="2">Uncharacterized protein</fullName>
    </submittedName>
</protein>
<keyword evidence="3" id="KW-1185">Reference proteome</keyword>
<feature type="signal peptide" evidence="1">
    <location>
        <begin position="1"/>
        <end position="24"/>
    </location>
</feature>
<reference evidence="2 3" key="1">
    <citation type="submission" date="2017-03" db="EMBL/GenBank/DDBJ databases">
        <title>Genome sequence of Geothermobacter sp. EPR-M, Deep-Sea Iron Reducer.</title>
        <authorList>
            <person name="Tully B."/>
            <person name="Savalia P."/>
            <person name="Abuyen K."/>
            <person name="Baughan C."/>
            <person name="Romero E."/>
            <person name="Ronkowski C."/>
            <person name="Torres B."/>
            <person name="Tremblay J."/>
            <person name="Trujillo A."/>
            <person name="Tyler M."/>
            <person name="Perez-Rodriguez I."/>
            <person name="Amend J."/>
        </authorList>
    </citation>
    <scope>NUCLEOTIDE SEQUENCE [LARGE SCALE GENOMIC DNA]</scope>
    <source>
        <strain evidence="2 3">EPR-M</strain>
    </source>
</reference>
<accession>A0A1X0Y5U4</accession>
<dbReference type="RefSeq" id="WP_085010261.1">
    <property type="nucleotide sequence ID" value="NZ_NAAD01000008.1"/>
</dbReference>
<evidence type="ECO:0000256" key="1">
    <source>
        <dbReference type="SAM" id="SignalP"/>
    </source>
</evidence>
<sequence length="213" mass="23254">MMKKLLFFGLMWAILAVAPLTSLAASYPVGDGVKLFLEEPSSPWKVSPRPPAFLVRERAEHLHPPQLEAARKAGINDPEDVARKLLSINELFAFNAETGSHIEIDFSALKDGEDPPTEKVVKTSASYAGEGLSSEDGITGAQTEVRRFPIAGAEISYRLDAEYKLHGKPVRFIGVIGFAARHWFFIYYTGPGNIAGDVAVVEKLLASCRIEAP</sequence>
<organism evidence="2 3">
    <name type="scientific">Geothermobacter hydrogeniphilus</name>
    <dbReference type="NCBI Taxonomy" id="1969733"/>
    <lineage>
        <taxon>Bacteria</taxon>
        <taxon>Pseudomonadati</taxon>
        <taxon>Thermodesulfobacteriota</taxon>
        <taxon>Desulfuromonadia</taxon>
        <taxon>Desulfuromonadales</taxon>
        <taxon>Geothermobacteraceae</taxon>
        <taxon>Geothermobacter</taxon>
    </lineage>
</organism>
<feature type="chain" id="PRO_5012597454" evidence="1">
    <location>
        <begin position="25"/>
        <end position="213"/>
    </location>
</feature>
<dbReference type="STRING" id="1969733.B5V00_08055"/>
<dbReference type="AlphaFoldDB" id="A0A1X0Y5U4"/>
<dbReference type="OrthoDB" id="5401690at2"/>
<dbReference type="Proteomes" id="UP000193136">
    <property type="component" value="Unassembled WGS sequence"/>
</dbReference>
<evidence type="ECO:0000313" key="3">
    <source>
        <dbReference type="Proteomes" id="UP000193136"/>
    </source>
</evidence>
<evidence type="ECO:0000313" key="2">
    <source>
        <dbReference type="EMBL" id="ORJ60506.1"/>
    </source>
</evidence>
<proteinExistence type="predicted"/>
<keyword evidence="1" id="KW-0732">Signal</keyword>